<proteinExistence type="predicted"/>
<evidence type="ECO:0008006" key="4">
    <source>
        <dbReference type="Google" id="ProtNLM"/>
    </source>
</evidence>
<feature type="chain" id="PRO_5046804349" description="Tat pathway signal sequence domain protein" evidence="1">
    <location>
        <begin position="28"/>
        <end position="203"/>
    </location>
</feature>
<name>A0ABM9ZXH7_9BACT</name>
<reference evidence="2 3" key="1">
    <citation type="submission" date="2009-12" db="EMBL/GenBank/DDBJ databases">
        <authorList>
            <person name="Shrivastava S."/>
            <person name="Madupu R."/>
            <person name="Durkin A.S."/>
            <person name="Torralba M."/>
            <person name="Methe B."/>
            <person name="Sutton G.G."/>
            <person name="Strausberg R.L."/>
            <person name="Nelson K.E."/>
        </authorList>
    </citation>
    <scope>NUCLEOTIDE SEQUENCE [LARGE SCALE GENOMIC DNA]</scope>
    <source>
        <strain evidence="2 3">W5455</strain>
    </source>
</reference>
<comment type="caution">
    <text evidence="2">The sequence shown here is derived from an EMBL/GenBank/DDBJ whole genome shotgun (WGS) entry which is preliminary data.</text>
</comment>
<sequence>MKEMMKFRGKSAFGAFLLALLAPALFAAVPLPEEEAEKLEDYLAEIDAQAGMLILEGPDISLYNYPHDIEKDRAAFDPRKIDIIVGNRLYMTQINDWFLNFDKYAGKSVEIEGFYMDFDGFTYVGRKGPICPFCTGGYVNFEFKYDRDLSALQSEKSWVKVRGILREGSVPSVFEKGTMEPFYYIEAITVEKMPKVGKATVRD</sequence>
<keyword evidence="1" id="KW-0732">Signal</keyword>
<keyword evidence="3" id="KW-1185">Reference proteome</keyword>
<gene>
    <name evidence="2" type="ORF">HMPREF7215_2019</name>
</gene>
<dbReference type="EMBL" id="ADFP01000024">
    <property type="protein sequence ID" value="EFB91636.1"/>
    <property type="molecule type" value="Genomic_DNA"/>
</dbReference>
<evidence type="ECO:0000256" key="1">
    <source>
        <dbReference type="SAM" id="SignalP"/>
    </source>
</evidence>
<evidence type="ECO:0000313" key="2">
    <source>
        <dbReference type="EMBL" id="EFB91636.1"/>
    </source>
</evidence>
<protein>
    <recommendedName>
        <fullName evidence="4">Tat pathway signal sequence domain protein</fullName>
    </recommendedName>
</protein>
<organism evidence="2 3">
    <name type="scientific">Pyramidobacter piscolens W5455</name>
    <dbReference type="NCBI Taxonomy" id="352165"/>
    <lineage>
        <taxon>Bacteria</taxon>
        <taxon>Thermotogati</taxon>
        <taxon>Synergistota</taxon>
        <taxon>Synergistia</taxon>
        <taxon>Synergistales</taxon>
        <taxon>Dethiosulfovibrionaceae</taxon>
        <taxon>Pyramidobacter</taxon>
    </lineage>
</organism>
<dbReference type="Proteomes" id="UP000006462">
    <property type="component" value="Unassembled WGS sequence"/>
</dbReference>
<evidence type="ECO:0000313" key="3">
    <source>
        <dbReference type="Proteomes" id="UP000006462"/>
    </source>
</evidence>
<feature type="signal peptide" evidence="1">
    <location>
        <begin position="1"/>
        <end position="27"/>
    </location>
</feature>
<accession>A0ABM9ZXH7</accession>